<dbReference type="InterPro" id="IPR044235">
    <property type="entry name" value="RNFT1/2"/>
</dbReference>
<evidence type="ECO:0000256" key="8">
    <source>
        <dbReference type="ARBA" id="ARBA00023136"/>
    </source>
</evidence>
<evidence type="ECO:0000256" key="6">
    <source>
        <dbReference type="ARBA" id="ARBA00022833"/>
    </source>
</evidence>
<dbReference type="GO" id="GO:0016020">
    <property type="term" value="C:membrane"/>
    <property type="evidence" value="ECO:0007669"/>
    <property type="project" value="UniProtKB-SubCell"/>
</dbReference>
<dbReference type="PROSITE" id="PS00518">
    <property type="entry name" value="ZF_RING_1"/>
    <property type="match status" value="1"/>
</dbReference>
<feature type="region of interest" description="Disordered" evidence="10">
    <location>
        <begin position="60"/>
        <end position="81"/>
    </location>
</feature>
<dbReference type="EMBL" id="CADEPI010000053">
    <property type="protein sequence ID" value="CAB3370475.1"/>
    <property type="molecule type" value="Genomic_DNA"/>
</dbReference>
<dbReference type="GO" id="GO:0008270">
    <property type="term" value="F:zinc ion binding"/>
    <property type="evidence" value="ECO:0007669"/>
    <property type="project" value="UniProtKB-KW"/>
</dbReference>
<dbReference type="OrthoDB" id="9049620at2759"/>
<keyword evidence="4 9" id="KW-0863">Zinc-finger</keyword>
<keyword evidence="3" id="KW-0479">Metal-binding</keyword>
<evidence type="ECO:0000256" key="3">
    <source>
        <dbReference type="ARBA" id="ARBA00022723"/>
    </source>
</evidence>
<reference evidence="13 14" key="1">
    <citation type="submission" date="2020-04" db="EMBL/GenBank/DDBJ databases">
        <authorList>
            <person name="Alioto T."/>
            <person name="Alioto T."/>
            <person name="Gomez Garrido J."/>
        </authorList>
    </citation>
    <scope>NUCLEOTIDE SEQUENCE [LARGE SCALE GENOMIC DNA]</scope>
</reference>
<dbReference type="InterPro" id="IPR013083">
    <property type="entry name" value="Znf_RING/FYVE/PHD"/>
</dbReference>
<proteinExistence type="predicted"/>
<dbReference type="GO" id="GO:1904294">
    <property type="term" value="P:positive regulation of ERAD pathway"/>
    <property type="evidence" value="ECO:0007669"/>
    <property type="project" value="InterPro"/>
</dbReference>
<dbReference type="InterPro" id="IPR001841">
    <property type="entry name" value="Znf_RING"/>
</dbReference>
<comment type="subcellular location">
    <subcellularLocation>
        <location evidence="1">Membrane</location>
        <topology evidence="1">Multi-pass membrane protein</topology>
    </subcellularLocation>
</comment>
<dbReference type="Proteomes" id="UP000494165">
    <property type="component" value="Unassembled WGS sequence"/>
</dbReference>
<dbReference type="PROSITE" id="PS50089">
    <property type="entry name" value="ZF_RING_2"/>
    <property type="match status" value="1"/>
</dbReference>
<keyword evidence="2 11" id="KW-0812">Transmembrane</keyword>
<feature type="transmembrane region" description="Helical" evidence="11">
    <location>
        <begin position="278"/>
        <end position="297"/>
    </location>
</feature>
<feature type="region of interest" description="Disordered" evidence="10">
    <location>
        <begin position="1"/>
        <end position="25"/>
    </location>
</feature>
<evidence type="ECO:0000256" key="1">
    <source>
        <dbReference type="ARBA" id="ARBA00004141"/>
    </source>
</evidence>
<evidence type="ECO:0000313" key="13">
    <source>
        <dbReference type="EMBL" id="CAB3370475.1"/>
    </source>
</evidence>
<dbReference type="InterPro" id="IPR017907">
    <property type="entry name" value="Znf_RING_CS"/>
</dbReference>
<feature type="transmembrane region" description="Helical" evidence="11">
    <location>
        <begin position="118"/>
        <end position="144"/>
    </location>
</feature>
<keyword evidence="7 11" id="KW-1133">Transmembrane helix</keyword>
<evidence type="ECO:0000259" key="12">
    <source>
        <dbReference type="PROSITE" id="PS50089"/>
    </source>
</evidence>
<comment type="caution">
    <text evidence="13">The sequence shown here is derived from an EMBL/GenBank/DDBJ whole genome shotgun (WGS) entry which is preliminary data.</text>
</comment>
<evidence type="ECO:0000313" key="14">
    <source>
        <dbReference type="Proteomes" id="UP000494165"/>
    </source>
</evidence>
<accession>A0A8S1CRK8</accession>
<evidence type="ECO:0000256" key="2">
    <source>
        <dbReference type="ARBA" id="ARBA00022692"/>
    </source>
</evidence>
<keyword evidence="5" id="KW-0833">Ubl conjugation pathway</keyword>
<sequence length="395" mass="43863">MGDNPPVNAAPARETPSGPDALRTTGRFPLALSQLGRVHRTIMSRPDIFNSVFNDLRAEPRQITNSPNSPRDPPEENGMSVSIDMGRADEDAAGADGPTRLNPETIALMAMMQRYLPFVLILLAKLLIDHGIGILVGLALLLTFSHANSRLKREIGLQARSSMSGLVFLIIHILFCILLFYLVFADESLYSGLWLAPTFLPTLQNSFPNLLWVVLVTDSVLKLITVECKAIVAVLPATTLPYAKRGKVFLAIEATSQLYRAILPVQPWLYYLVNSYEGAYRVLGFTLASVYFLCKFWELLARFKMWHLSCSQLFKHSPLGEAPTEQQLAAAGNMCTICHDEFSDPVALQVCGHVFCESCLTTWCDREQSCPLCRAKVGTDPAWRDGSTSFFLQLF</sequence>
<organism evidence="13 14">
    <name type="scientific">Cloeon dipterum</name>
    <dbReference type="NCBI Taxonomy" id="197152"/>
    <lineage>
        <taxon>Eukaryota</taxon>
        <taxon>Metazoa</taxon>
        <taxon>Ecdysozoa</taxon>
        <taxon>Arthropoda</taxon>
        <taxon>Hexapoda</taxon>
        <taxon>Insecta</taxon>
        <taxon>Pterygota</taxon>
        <taxon>Palaeoptera</taxon>
        <taxon>Ephemeroptera</taxon>
        <taxon>Pisciforma</taxon>
        <taxon>Baetidae</taxon>
        <taxon>Cloeon</taxon>
    </lineage>
</organism>
<dbReference type="AlphaFoldDB" id="A0A8S1CRK8"/>
<gene>
    <name evidence="13" type="ORF">CLODIP_2_CD08151</name>
</gene>
<evidence type="ECO:0000256" key="10">
    <source>
        <dbReference type="SAM" id="MobiDB-lite"/>
    </source>
</evidence>
<name>A0A8S1CRK8_9INSE</name>
<dbReference type="PANTHER" id="PTHR15860:SF0">
    <property type="entry name" value="LP20373P"/>
    <property type="match status" value="1"/>
</dbReference>
<dbReference type="SMART" id="SM00184">
    <property type="entry name" value="RING"/>
    <property type="match status" value="1"/>
</dbReference>
<dbReference type="PANTHER" id="PTHR15860">
    <property type="entry name" value="UNCHARACTERIZED RING FINGER-CONTAINING PROTEIN"/>
    <property type="match status" value="1"/>
</dbReference>
<keyword evidence="6" id="KW-0862">Zinc</keyword>
<feature type="transmembrane region" description="Helical" evidence="11">
    <location>
        <begin position="165"/>
        <end position="184"/>
    </location>
</feature>
<keyword evidence="8 11" id="KW-0472">Membrane</keyword>
<evidence type="ECO:0000256" key="11">
    <source>
        <dbReference type="SAM" id="Phobius"/>
    </source>
</evidence>
<dbReference type="Gene3D" id="3.30.40.10">
    <property type="entry name" value="Zinc/RING finger domain, C3HC4 (zinc finger)"/>
    <property type="match status" value="1"/>
</dbReference>
<evidence type="ECO:0000256" key="5">
    <source>
        <dbReference type="ARBA" id="ARBA00022786"/>
    </source>
</evidence>
<dbReference type="Pfam" id="PF13923">
    <property type="entry name" value="zf-C3HC4_2"/>
    <property type="match status" value="1"/>
</dbReference>
<protein>
    <recommendedName>
        <fullName evidence="12">RING-type domain-containing protein</fullName>
    </recommendedName>
</protein>
<evidence type="ECO:0000256" key="4">
    <source>
        <dbReference type="ARBA" id="ARBA00022771"/>
    </source>
</evidence>
<dbReference type="GO" id="GO:0061630">
    <property type="term" value="F:ubiquitin protein ligase activity"/>
    <property type="evidence" value="ECO:0007669"/>
    <property type="project" value="InterPro"/>
</dbReference>
<evidence type="ECO:0000256" key="9">
    <source>
        <dbReference type="PROSITE-ProRule" id="PRU00175"/>
    </source>
</evidence>
<feature type="domain" description="RING-type" evidence="12">
    <location>
        <begin position="335"/>
        <end position="374"/>
    </location>
</feature>
<evidence type="ECO:0000256" key="7">
    <source>
        <dbReference type="ARBA" id="ARBA00022989"/>
    </source>
</evidence>
<keyword evidence="14" id="KW-1185">Reference proteome</keyword>
<dbReference type="SUPFAM" id="SSF57850">
    <property type="entry name" value="RING/U-box"/>
    <property type="match status" value="1"/>
</dbReference>